<dbReference type="InterPro" id="IPR027417">
    <property type="entry name" value="P-loop_NTPase"/>
</dbReference>
<dbReference type="EMBL" id="CP036150">
    <property type="protein sequence ID" value="QEN06845.1"/>
    <property type="molecule type" value="Genomic_DNA"/>
</dbReference>
<dbReference type="GO" id="GO:0015446">
    <property type="term" value="F:ATPase-coupled arsenite transmembrane transporter activity"/>
    <property type="evidence" value="ECO:0007669"/>
    <property type="project" value="UniProtKB-EC"/>
</dbReference>
<dbReference type="GO" id="GO:0005524">
    <property type="term" value="F:ATP binding"/>
    <property type="evidence" value="ECO:0007669"/>
    <property type="project" value="InterPro"/>
</dbReference>
<keyword evidence="7" id="KW-1185">Reference proteome</keyword>
<sequence length="297" mass="34276">MGKIQIFIGKGGVGKSTSSSLFAVRSSEEGTITLLDSFDPAHNLHDIFETKFSGKEKKVLNNLFVRETDMNKISQSYMKSVKKNLKSLYHYQQALNIDKYFNILKFAPGMEEYAAWLALEACYDDTHFDHIIIDTPPTALTMKTLALSSVNLLWLRQLEAMRKEIIEKKNSVGRIRKENLDQLDDDPVYIRLQKMKTRYEKMLRELQDRERTEIVLILNEDELSFSESIQIKEDLTKLGISIARVIINKGEISSIRTKAIAREFVESEIDIIEDYGQSITGFDDLKEHSQQIQRVEK</sequence>
<evidence type="ECO:0000256" key="1">
    <source>
        <dbReference type="ARBA" id="ARBA00011040"/>
    </source>
</evidence>
<dbReference type="NCBIfam" id="TIGR00345">
    <property type="entry name" value="GET3_arsA_TRC40"/>
    <property type="match status" value="1"/>
</dbReference>
<dbReference type="PANTHER" id="PTHR10803:SF3">
    <property type="entry name" value="ATPASE GET3"/>
    <property type="match status" value="1"/>
</dbReference>
<dbReference type="CDD" id="cd02035">
    <property type="entry name" value="ArsA"/>
    <property type="match status" value="1"/>
</dbReference>
<feature type="domain" description="ArsA/GET3 Anion-transporting ATPase-like" evidence="5">
    <location>
        <begin position="4"/>
        <end position="252"/>
    </location>
</feature>
<comment type="catalytic activity">
    <reaction evidence="2">
        <text>arsenite(in) + ATP + H2O = arsenite(out) + ADP + phosphate + H(+)</text>
        <dbReference type="Rhea" id="RHEA:11348"/>
        <dbReference type="ChEBI" id="CHEBI:15377"/>
        <dbReference type="ChEBI" id="CHEBI:15378"/>
        <dbReference type="ChEBI" id="CHEBI:29242"/>
        <dbReference type="ChEBI" id="CHEBI:30616"/>
        <dbReference type="ChEBI" id="CHEBI:43474"/>
        <dbReference type="ChEBI" id="CHEBI:456216"/>
        <dbReference type="EC" id="7.3.2.7"/>
    </reaction>
</comment>
<dbReference type="RefSeq" id="WP_149484927.1">
    <property type="nucleotide sequence ID" value="NZ_CP036150.1"/>
</dbReference>
<keyword evidence="4" id="KW-0175">Coiled coil</keyword>
<dbReference type="Proteomes" id="UP000324209">
    <property type="component" value="Chromosome"/>
</dbReference>
<evidence type="ECO:0000256" key="4">
    <source>
        <dbReference type="SAM" id="Coils"/>
    </source>
</evidence>
<name>A0A5C1QFL6_9SPIO</name>
<evidence type="ECO:0000256" key="2">
    <source>
        <dbReference type="ARBA" id="ARBA00052296"/>
    </source>
</evidence>
<dbReference type="Pfam" id="PF02374">
    <property type="entry name" value="ArsA_ATPase"/>
    <property type="match status" value="1"/>
</dbReference>
<dbReference type="EC" id="7.3.2.7" evidence="3"/>
<organism evidence="6 7">
    <name type="scientific">Oceanispirochaeta crateris</name>
    <dbReference type="NCBI Taxonomy" id="2518645"/>
    <lineage>
        <taxon>Bacteria</taxon>
        <taxon>Pseudomonadati</taxon>
        <taxon>Spirochaetota</taxon>
        <taxon>Spirochaetia</taxon>
        <taxon>Spirochaetales</taxon>
        <taxon>Spirochaetaceae</taxon>
        <taxon>Oceanispirochaeta</taxon>
    </lineage>
</organism>
<evidence type="ECO:0000259" key="5">
    <source>
        <dbReference type="Pfam" id="PF02374"/>
    </source>
</evidence>
<feature type="coiled-coil region" evidence="4">
    <location>
        <begin position="158"/>
        <end position="212"/>
    </location>
</feature>
<dbReference type="GO" id="GO:0016887">
    <property type="term" value="F:ATP hydrolysis activity"/>
    <property type="evidence" value="ECO:0007669"/>
    <property type="project" value="InterPro"/>
</dbReference>
<dbReference type="KEGG" id="ock:EXM22_02120"/>
<dbReference type="OrthoDB" id="9780677at2"/>
<protein>
    <recommendedName>
        <fullName evidence="3">arsenite-transporting ATPase</fullName>
        <ecNumber evidence="3">7.3.2.7</ecNumber>
    </recommendedName>
</protein>
<dbReference type="InterPro" id="IPR025723">
    <property type="entry name" value="ArsA/GET3_ATPase-like"/>
</dbReference>
<dbReference type="SUPFAM" id="SSF52540">
    <property type="entry name" value="P-loop containing nucleoside triphosphate hydrolases"/>
    <property type="match status" value="1"/>
</dbReference>
<dbReference type="InterPro" id="IPR016300">
    <property type="entry name" value="ATPase_ArsA/GET3"/>
</dbReference>
<comment type="similarity">
    <text evidence="1">Belongs to the arsA ATPase family.</text>
</comment>
<dbReference type="PANTHER" id="PTHR10803">
    <property type="entry name" value="ARSENICAL PUMP-DRIVING ATPASE ARSENITE-TRANSLOCATING ATPASE"/>
    <property type="match status" value="1"/>
</dbReference>
<reference evidence="6 7" key="1">
    <citation type="submission" date="2019-02" db="EMBL/GenBank/DDBJ databases">
        <title>Complete Genome Sequence and Methylome Analysis of free living Spirochaetas.</title>
        <authorList>
            <person name="Fomenkov A."/>
            <person name="Dubinina G."/>
            <person name="Leshcheva N."/>
            <person name="Mikheeva N."/>
            <person name="Grabovich M."/>
            <person name="Vincze T."/>
            <person name="Roberts R.J."/>
        </authorList>
    </citation>
    <scope>NUCLEOTIDE SEQUENCE [LARGE SCALE GENOMIC DNA]</scope>
    <source>
        <strain evidence="6 7">K2</strain>
    </source>
</reference>
<evidence type="ECO:0000256" key="3">
    <source>
        <dbReference type="ARBA" id="ARBA00066752"/>
    </source>
</evidence>
<evidence type="ECO:0000313" key="6">
    <source>
        <dbReference type="EMBL" id="QEN06845.1"/>
    </source>
</evidence>
<dbReference type="Gene3D" id="3.40.50.300">
    <property type="entry name" value="P-loop containing nucleotide triphosphate hydrolases"/>
    <property type="match status" value="1"/>
</dbReference>
<accession>A0A5C1QFL6</accession>
<proteinExistence type="inferred from homology"/>
<dbReference type="AlphaFoldDB" id="A0A5C1QFL6"/>
<evidence type="ECO:0000313" key="7">
    <source>
        <dbReference type="Proteomes" id="UP000324209"/>
    </source>
</evidence>
<gene>
    <name evidence="6" type="ORF">EXM22_02120</name>
</gene>